<dbReference type="Gene3D" id="3.10.180.10">
    <property type="entry name" value="2,3-Dihydroxybiphenyl 1,2-Dioxygenase, domain 1"/>
    <property type="match status" value="1"/>
</dbReference>
<protein>
    <submittedName>
        <fullName evidence="4">Methylmalonyl-CoA epimerase</fullName>
        <ecNumber evidence="4">5.1.99.1</ecNumber>
    </submittedName>
</protein>
<dbReference type="EMBL" id="JANJZL010000028">
    <property type="protein sequence ID" value="MCR2045660.1"/>
    <property type="molecule type" value="Genomic_DNA"/>
</dbReference>
<keyword evidence="4" id="KW-0413">Isomerase</keyword>
<evidence type="ECO:0000313" key="5">
    <source>
        <dbReference type="Proteomes" id="UP001142078"/>
    </source>
</evidence>
<keyword evidence="2" id="KW-0479">Metal-binding</keyword>
<dbReference type="CDD" id="cd07249">
    <property type="entry name" value="MMCE"/>
    <property type="match status" value="1"/>
</dbReference>
<dbReference type="InterPro" id="IPR018146">
    <property type="entry name" value="Glyoxalase_1_CS"/>
</dbReference>
<dbReference type="AlphaFoldDB" id="A0A9X2S6J4"/>
<evidence type="ECO:0000259" key="3">
    <source>
        <dbReference type="PROSITE" id="PS51819"/>
    </source>
</evidence>
<accession>A0A9X2S6J4</accession>
<evidence type="ECO:0000256" key="2">
    <source>
        <dbReference type="ARBA" id="ARBA00022723"/>
    </source>
</evidence>
<dbReference type="GO" id="GO:0004462">
    <property type="term" value="F:lactoylglutathione lyase activity"/>
    <property type="evidence" value="ECO:0007669"/>
    <property type="project" value="InterPro"/>
</dbReference>
<proteinExistence type="inferred from homology"/>
<dbReference type="GO" id="GO:0004493">
    <property type="term" value="F:methylmalonyl-CoA epimerase activity"/>
    <property type="evidence" value="ECO:0007669"/>
    <property type="project" value="UniProtKB-EC"/>
</dbReference>
<dbReference type="InterPro" id="IPR051785">
    <property type="entry name" value="MMCE/EMCE_epimerase"/>
</dbReference>
<comment type="caution">
    <text evidence="4">The sequence shown here is derived from an EMBL/GenBank/DDBJ whole genome shotgun (WGS) entry which is preliminary data.</text>
</comment>
<dbReference type="Pfam" id="PF13669">
    <property type="entry name" value="Glyoxalase_4"/>
    <property type="match status" value="1"/>
</dbReference>
<dbReference type="InterPro" id="IPR029068">
    <property type="entry name" value="Glyas_Bleomycin-R_OHBP_Dase"/>
</dbReference>
<evidence type="ECO:0000313" key="4">
    <source>
        <dbReference type="EMBL" id="MCR2045660.1"/>
    </source>
</evidence>
<keyword evidence="5" id="KW-1185">Reference proteome</keyword>
<dbReference type="OrthoDB" id="9788468at2"/>
<dbReference type="RefSeq" id="WP_042678570.1">
    <property type="nucleotide sequence ID" value="NZ_CABKTM010000006.1"/>
</dbReference>
<gene>
    <name evidence="4" type="primary">mce</name>
    <name evidence="4" type="ORF">NSA23_16360</name>
</gene>
<evidence type="ECO:0000256" key="1">
    <source>
        <dbReference type="ARBA" id="ARBA00009308"/>
    </source>
</evidence>
<reference evidence="4" key="1">
    <citation type="submission" date="2022-07" db="EMBL/GenBank/DDBJ databases">
        <title>Enhanced cultured diversity of the mouse gut microbiota enables custom-made synthetic communities.</title>
        <authorList>
            <person name="Afrizal A."/>
        </authorList>
    </citation>
    <scope>NUCLEOTIDE SEQUENCE</scope>
    <source>
        <strain evidence="4">DSM 29482</strain>
    </source>
</reference>
<dbReference type="PROSITE" id="PS00934">
    <property type="entry name" value="GLYOXALASE_I_1"/>
    <property type="match status" value="1"/>
</dbReference>
<dbReference type="PANTHER" id="PTHR43048:SF3">
    <property type="entry name" value="METHYLMALONYL-COA EPIMERASE, MITOCHONDRIAL"/>
    <property type="match status" value="1"/>
</dbReference>
<dbReference type="GO" id="GO:0046872">
    <property type="term" value="F:metal ion binding"/>
    <property type="evidence" value="ECO:0007669"/>
    <property type="project" value="UniProtKB-KW"/>
</dbReference>
<name>A0A9X2S6J4_9FIRM</name>
<feature type="domain" description="VOC" evidence="3">
    <location>
        <begin position="4"/>
        <end position="132"/>
    </location>
</feature>
<dbReference type="InterPro" id="IPR037523">
    <property type="entry name" value="VOC_core"/>
</dbReference>
<sequence>MVEKVDHIGIAVKDLEKALKFYEEMLGLKCEGTEVVEEQKVKVAFLPMGDTEVELLESTEPNGPIAKYIEKRGEGIQHIAYRVDNIEKAIEEMKEKGIRMIDEKPRYGAGGAKIAFAHPKDTYGVLIELCERD</sequence>
<dbReference type="Proteomes" id="UP001142078">
    <property type="component" value="Unassembled WGS sequence"/>
</dbReference>
<dbReference type="NCBIfam" id="TIGR03081">
    <property type="entry name" value="metmalonyl_epim"/>
    <property type="match status" value="1"/>
</dbReference>
<dbReference type="EC" id="5.1.99.1" evidence="4"/>
<dbReference type="InterPro" id="IPR017515">
    <property type="entry name" value="MeMalonyl-CoA_epimerase"/>
</dbReference>
<comment type="similarity">
    <text evidence="1">Belongs to the methylmalonyl-CoA epimerase family.</text>
</comment>
<dbReference type="SUPFAM" id="SSF54593">
    <property type="entry name" value="Glyoxalase/Bleomycin resistance protein/Dihydroxybiphenyl dioxygenase"/>
    <property type="match status" value="1"/>
</dbReference>
<dbReference type="PANTHER" id="PTHR43048">
    <property type="entry name" value="METHYLMALONYL-COA EPIMERASE"/>
    <property type="match status" value="1"/>
</dbReference>
<dbReference type="GO" id="GO:0046491">
    <property type="term" value="P:L-methylmalonyl-CoA metabolic process"/>
    <property type="evidence" value="ECO:0007669"/>
    <property type="project" value="TreeGrafter"/>
</dbReference>
<dbReference type="PROSITE" id="PS51819">
    <property type="entry name" value="VOC"/>
    <property type="match status" value="1"/>
</dbReference>
<organism evidence="4 5">
    <name type="scientific">Anaerosalibacter massiliensis</name>
    <dbReference type="NCBI Taxonomy" id="1347392"/>
    <lineage>
        <taxon>Bacteria</taxon>
        <taxon>Bacillati</taxon>
        <taxon>Bacillota</taxon>
        <taxon>Tissierellia</taxon>
        <taxon>Tissierellales</taxon>
        <taxon>Sporanaerobacteraceae</taxon>
        <taxon>Anaerosalibacter</taxon>
    </lineage>
</organism>